<accession>A0A0R0CXL9</accession>
<dbReference type="InterPro" id="IPR012675">
    <property type="entry name" value="Beta-grasp_dom_sf"/>
</dbReference>
<protein>
    <submittedName>
        <fullName evidence="1">Molybdopterin converting factor</fullName>
    </submittedName>
</protein>
<dbReference type="InterPro" id="IPR003749">
    <property type="entry name" value="ThiS/MoaD-like"/>
</dbReference>
<organism evidence="1 2">
    <name type="scientific">Stenotrophomonas terrae</name>
    <dbReference type="NCBI Taxonomy" id="405446"/>
    <lineage>
        <taxon>Bacteria</taxon>
        <taxon>Pseudomonadati</taxon>
        <taxon>Pseudomonadota</taxon>
        <taxon>Gammaproteobacteria</taxon>
        <taxon>Lysobacterales</taxon>
        <taxon>Lysobacteraceae</taxon>
        <taxon>Stenotrophomonas</taxon>
    </lineage>
</organism>
<dbReference type="RefSeq" id="WP_057627030.1">
    <property type="nucleotide sequence ID" value="NZ_JBDJMY010000006.1"/>
</dbReference>
<keyword evidence="2" id="KW-1185">Reference proteome</keyword>
<sequence length="86" mass="9499">MKEIIVQLFGAFSELDAQRQLSVAVEGGQVSDLRRALRALLQERFPQFRAGLVDYSAFADEQRVLRDNELLPSDGRVAILPPVSGG</sequence>
<reference evidence="1 2" key="1">
    <citation type="submission" date="2015-05" db="EMBL/GenBank/DDBJ databases">
        <title>Genome sequencing and analysis of members of genus Stenotrophomonas.</title>
        <authorList>
            <person name="Patil P.P."/>
            <person name="Midha S."/>
            <person name="Patil P.B."/>
        </authorList>
    </citation>
    <scope>NUCLEOTIDE SEQUENCE [LARGE SCALE GENOMIC DNA]</scope>
    <source>
        <strain evidence="1 2">DSM 18941</strain>
    </source>
</reference>
<name>A0A0R0CXL9_9GAMM</name>
<gene>
    <name evidence="1" type="ORF">ABB27_04525</name>
</gene>
<dbReference type="Pfam" id="PF02597">
    <property type="entry name" value="ThiS"/>
    <property type="match status" value="1"/>
</dbReference>
<dbReference type="OrthoDB" id="5957481at2"/>
<evidence type="ECO:0000313" key="2">
    <source>
        <dbReference type="Proteomes" id="UP000051863"/>
    </source>
</evidence>
<proteinExistence type="predicted"/>
<dbReference type="Gene3D" id="3.10.20.30">
    <property type="match status" value="1"/>
</dbReference>
<dbReference type="SUPFAM" id="SSF54285">
    <property type="entry name" value="MoaD/ThiS"/>
    <property type="match status" value="1"/>
</dbReference>
<dbReference type="AlphaFoldDB" id="A0A0R0CXL9"/>
<dbReference type="Proteomes" id="UP000051863">
    <property type="component" value="Unassembled WGS sequence"/>
</dbReference>
<dbReference type="InterPro" id="IPR016155">
    <property type="entry name" value="Mopterin_synth/thiamin_S_b"/>
</dbReference>
<dbReference type="EMBL" id="LDJJ01000010">
    <property type="protein sequence ID" value="KRG70814.1"/>
    <property type="molecule type" value="Genomic_DNA"/>
</dbReference>
<dbReference type="PATRIC" id="fig|405446.3.peg.137"/>
<comment type="caution">
    <text evidence="1">The sequence shown here is derived from an EMBL/GenBank/DDBJ whole genome shotgun (WGS) entry which is preliminary data.</text>
</comment>
<evidence type="ECO:0000313" key="1">
    <source>
        <dbReference type="EMBL" id="KRG70814.1"/>
    </source>
</evidence>